<name>A0A1C6WGB6_PLACE</name>
<gene>
    <name evidence="2" type="ORF">PCHDS_000510700</name>
</gene>
<accession>A0A1C6WGB6</accession>
<organism evidence="2">
    <name type="scientific">Plasmodium chabaudi adami</name>
    <dbReference type="NCBI Taxonomy" id="5826"/>
    <lineage>
        <taxon>Eukaryota</taxon>
        <taxon>Sar</taxon>
        <taxon>Alveolata</taxon>
        <taxon>Apicomplexa</taxon>
        <taxon>Aconoidasida</taxon>
        <taxon>Haemosporida</taxon>
        <taxon>Plasmodiidae</taxon>
        <taxon>Plasmodium</taxon>
        <taxon>Plasmodium (Vinckeia)</taxon>
    </lineage>
</organism>
<reference evidence="2" key="1">
    <citation type="submission" date="2016-08" db="EMBL/GenBank/DDBJ databases">
        <authorList>
            <consortium name="Pathogen Informatics"/>
        </authorList>
    </citation>
    <scope>NUCLEOTIDE SEQUENCE</scope>
    <source>
        <strain evidence="2">DS</strain>
    </source>
</reference>
<protein>
    <submittedName>
        <fullName evidence="2">Fam-a protein</fullName>
    </submittedName>
</protein>
<dbReference type="InterPro" id="IPR006486">
    <property type="entry name" value="PYST_A"/>
</dbReference>
<dbReference type="EMBL" id="FMIN01000189">
    <property type="protein sequence ID" value="SCL86610.1"/>
    <property type="molecule type" value="Genomic_DNA"/>
</dbReference>
<dbReference type="NCBIfam" id="TIGR01599">
    <property type="entry name" value="PYST-A"/>
    <property type="match status" value="1"/>
</dbReference>
<feature type="chain" id="PRO_5008749699" evidence="1">
    <location>
        <begin position="26"/>
        <end position="279"/>
    </location>
</feature>
<feature type="signal peptide" evidence="1">
    <location>
        <begin position="1"/>
        <end position="25"/>
    </location>
</feature>
<evidence type="ECO:0000313" key="2">
    <source>
        <dbReference type="EMBL" id="SCL86610.1"/>
    </source>
</evidence>
<evidence type="ECO:0000256" key="1">
    <source>
        <dbReference type="SAM" id="SignalP"/>
    </source>
</evidence>
<dbReference type="SUPFAM" id="SSF55961">
    <property type="entry name" value="Bet v1-like"/>
    <property type="match status" value="1"/>
</dbReference>
<sequence>MNKGYIKVVLALLSVAGYMQNVVFAIDSISNTNSLNENGKQQSPINPEEAKQAADVAADALNVARKNIENINDYKPYPVDNEEEVTYFKEVNKVYVGIINVTIPNPDSYDGVINMLWDVNGERSFDNAFIKGNVSKVYNENLVIRQQRYKNYLWGKHYNVVANKIEVSKDETAIVLASSDMKDHVKGDYRPYINPLVKSANSFKPEIDSEDVVINGVSIRMYAHLVAFFIKKEANCVKITHIASYEHMDPMNSDGQSIIKLTGAKLINIIKLKDIFKKK</sequence>
<dbReference type="Proteomes" id="UP000507536">
    <property type="component" value="Unassembled WGS sequence"/>
</dbReference>
<keyword evidence="1" id="KW-0732">Signal</keyword>
<proteinExistence type="predicted"/>
<dbReference type="AlphaFoldDB" id="A0A1C6WGB6"/>